<organism evidence="9 10">
    <name type="scientific">Trachipleistophora hominis</name>
    <name type="common">Microsporidian parasite</name>
    <dbReference type="NCBI Taxonomy" id="72359"/>
    <lineage>
        <taxon>Eukaryota</taxon>
        <taxon>Fungi</taxon>
        <taxon>Fungi incertae sedis</taxon>
        <taxon>Microsporidia</taxon>
        <taxon>Pleistophoridae</taxon>
        <taxon>Trachipleistophora</taxon>
    </lineage>
</organism>
<evidence type="ECO:0000259" key="8">
    <source>
        <dbReference type="Pfam" id="PF07106"/>
    </source>
</evidence>
<keyword evidence="6" id="KW-0175">Coiled coil</keyword>
<protein>
    <submittedName>
        <fullName evidence="9">TBP-1 interacting protein</fullName>
    </submittedName>
</protein>
<dbReference type="HOGENOM" id="CLU_858385_0_0_1"/>
<dbReference type="GO" id="GO:0007129">
    <property type="term" value="P:homologous chromosome pairing at meiosis"/>
    <property type="evidence" value="ECO:0007669"/>
    <property type="project" value="TreeGrafter"/>
</dbReference>
<feature type="compositionally biased region" description="Basic residues" evidence="7">
    <location>
        <begin position="95"/>
        <end position="107"/>
    </location>
</feature>
<feature type="domain" description="Homologous-pairing protein 2 winged helix" evidence="8">
    <location>
        <begin position="138"/>
        <end position="197"/>
    </location>
</feature>
<keyword evidence="5" id="KW-0469">Meiosis</keyword>
<dbReference type="EMBL" id="JH993903">
    <property type="protein sequence ID" value="ELQ75920.1"/>
    <property type="molecule type" value="Genomic_DNA"/>
</dbReference>
<dbReference type="GO" id="GO:0120231">
    <property type="term" value="C:DNA recombinase auxiliary factor complex"/>
    <property type="evidence" value="ECO:0007669"/>
    <property type="project" value="TreeGrafter"/>
</dbReference>
<dbReference type="OMA" id="LCENMNI"/>
<name>L7JX84_TRAHO</name>
<dbReference type="GO" id="GO:0000794">
    <property type="term" value="C:condensed nuclear chromosome"/>
    <property type="evidence" value="ECO:0007669"/>
    <property type="project" value="TreeGrafter"/>
</dbReference>
<comment type="similarity">
    <text evidence="2">Belongs to the HOP2 family.</text>
</comment>
<evidence type="ECO:0000256" key="3">
    <source>
        <dbReference type="ARBA" id="ARBA00023172"/>
    </source>
</evidence>
<dbReference type="STRING" id="72359.L7JX84"/>
<dbReference type="GO" id="GO:0000709">
    <property type="term" value="P:meiotic joint molecule formation"/>
    <property type="evidence" value="ECO:0007669"/>
    <property type="project" value="TreeGrafter"/>
</dbReference>
<keyword evidence="10" id="KW-1185">Reference proteome</keyword>
<comment type="subcellular location">
    <subcellularLocation>
        <location evidence="1">Nucleus</location>
    </subcellularLocation>
</comment>
<dbReference type="Proteomes" id="UP000011185">
    <property type="component" value="Unassembled WGS sequence"/>
</dbReference>
<evidence type="ECO:0000256" key="2">
    <source>
        <dbReference type="ARBA" id="ARBA00007922"/>
    </source>
</evidence>
<dbReference type="Gene3D" id="1.10.10.10">
    <property type="entry name" value="Winged helix-like DNA-binding domain superfamily/Winged helix DNA-binding domain"/>
    <property type="match status" value="1"/>
</dbReference>
<dbReference type="Pfam" id="PF07106">
    <property type="entry name" value="WHD_TBPIP"/>
    <property type="match status" value="1"/>
</dbReference>
<keyword evidence="3" id="KW-0233">DNA recombination</keyword>
<evidence type="ECO:0000313" key="10">
    <source>
        <dbReference type="Proteomes" id="UP000011185"/>
    </source>
</evidence>
<evidence type="ECO:0000256" key="1">
    <source>
        <dbReference type="ARBA" id="ARBA00004123"/>
    </source>
</evidence>
<dbReference type="PANTHER" id="PTHR15938:SF0">
    <property type="entry name" value="HOMOLOGOUS-PAIRING PROTEIN 2 HOMOLOG"/>
    <property type="match status" value="1"/>
</dbReference>
<proteinExistence type="inferred from homology"/>
<dbReference type="GO" id="GO:0120230">
    <property type="term" value="F:recombinase activator activity"/>
    <property type="evidence" value="ECO:0007669"/>
    <property type="project" value="TreeGrafter"/>
</dbReference>
<dbReference type="VEuPathDB" id="MicrosporidiaDB:THOM_1118"/>
<dbReference type="InParanoid" id="L7JX84"/>
<feature type="coiled-coil region" evidence="6">
    <location>
        <begin position="208"/>
        <end position="265"/>
    </location>
</feature>
<evidence type="ECO:0000256" key="5">
    <source>
        <dbReference type="ARBA" id="ARBA00023254"/>
    </source>
</evidence>
<reference evidence="9 10" key="1">
    <citation type="journal article" date="2012" name="PLoS Pathog.">
        <title>The genome of the obligate intracellular parasite Trachipleistophora hominis: new insights into microsporidian genome dynamics and reductive evolution.</title>
        <authorList>
            <person name="Heinz E."/>
            <person name="Williams T.A."/>
            <person name="Nakjang S."/>
            <person name="Noel C.J."/>
            <person name="Swan D.C."/>
            <person name="Goldberg A.V."/>
            <person name="Harris S.R."/>
            <person name="Weinmaier T."/>
            <person name="Markert S."/>
            <person name="Becher D."/>
            <person name="Bernhardt J."/>
            <person name="Dagan T."/>
            <person name="Hacker C."/>
            <person name="Lucocq J.M."/>
            <person name="Schweder T."/>
            <person name="Rattei T."/>
            <person name="Hall N."/>
            <person name="Hirt R.P."/>
            <person name="Embley T.M."/>
        </authorList>
    </citation>
    <scope>NUCLEOTIDE SEQUENCE [LARGE SCALE GENOMIC DNA]</scope>
</reference>
<evidence type="ECO:0000256" key="7">
    <source>
        <dbReference type="SAM" id="MobiDB-lite"/>
    </source>
</evidence>
<dbReference type="OrthoDB" id="272266at2759"/>
<accession>L7JX84</accession>
<dbReference type="GO" id="GO:0010774">
    <property type="term" value="P:meiotic strand invasion involved in reciprocal meiotic recombination"/>
    <property type="evidence" value="ECO:0007669"/>
    <property type="project" value="TreeGrafter"/>
</dbReference>
<dbReference type="GO" id="GO:0003690">
    <property type="term" value="F:double-stranded DNA binding"/>
    <property type="evidence" value="ECO:0007669"/>
    <property type="project" value="TreeGrafter"/>
</dbReference>
<gene>
    <name evidence="9" type="ORF">THOM_1118</name>
</gene>
<feature type="compositionally biased region" description="Basic and acidic residues" evidence="7">
    <location>
        <begin position="69"/>
        <end position="89"/>
    </location>
</feature>
<evidence type="ECO:0000313" key="9">
    <source>
        <dbReference type="EMBL" id="ELQ75920.1"/>
    </source>
</evidence>
<sequence>MRMHPLMPTEKKNAKRKKCTLVMKKKENECIENEINEDDKEKENNTEEGSGTCSDASADEKSTDDESSEECKSSRAKKKEEKKGGRESKNTQGKNNKKGINSKKSINRNKNANKGSDESDTYVGTTRRNSTQSSAEIERNVLNHMELSYRPHSVQDLLIAFKNEIKKSALVNALDALVEKGRVISKAYNKSAVYLYNYANAGDNSGDMHEVEQCIKNVEQEINALKDSIARLREYPPDEHLIRMIGELREKKEKVRVEMEEIRKAGVDKAEYDRLMSVYKRMAGIKKCRMGILRNVVGELCEGMGKKRGEIVEELGLSEEVLKK</sequence>
<dbReference type="InterPro" id="IPR036388">
    <property type="entry name" value="WH-like_DNA-bd_sf"/>
</dbReference>
<keyword evidence="4" id="KW-0539">Nucleus</keyword>
<feature type="region of interest" description="Disordered" evidence="7">
    <location>
        <begin position="1"/>
        <end position="135"/>
    </location>
</feature>
<dbReference type="PANTHER" id="PTHR15938">
    <property type="entry name" value="TBP-1 INTERACTING PROTEIN"/>
    <property type="match status" value="1"/>
</dbReference>
<evidence type="ECO:0000256" key="6">
    <source>
        <dbReference type="SAM" id="Coils"/>
    </source>
</evidence>
<evidence type="ECO:0000256" key="4">
    <source>
        <dbReference type="ARBA" id="ARBA00023242"/>
    </source>
</evidence>
<feature type="compositionally biased region" description="Polar residues" evidence="7">
    <location>
        <begin position="122"/>
        <end position="135"/>
    </location>
</feature>
<dbReference type="AlphaFoldDB" id="L7JX84"/>
<dbReference type="InterPro" id="IPR010776">
    <property type="entry name" value="Hop2_WH_dom"/>
</dbReference>